<evidence type="ECO:0000313" key="2">
    <source>
        <dbReference type="Proteomes" id="UP000016201"/>
    </source>
</evidence>
<gene>
    <name evidence="1" type="ORF">I593_03048</name>
</gene>
<dbReference type="OrthoDB" id="6693232at2"/>
<evidence type="ECO:0000313" key="1">
    <source>
        <dbReference type="EMBL" id="EOR05438.1"/>
    </source>
</evidence>
<dbReference type="Proteomes" id="UP000016201">
    <property type="component" value="Unassembled WGS sequence"/>
</dbReference>
<protein>
    <submittedName>
        <fullName evidence="1">Uncharacterized protein</fullName>
    </submittedName>
</protein>
<comment type="caution">
    <text evidence="1">The sequence shown here is derived from an EMBL/GenBank/DDBJ whole genome shotgun (WGS) entry which is preliminary data.</text>
</comment>
<proteinExistence type="predicted"/>
<dbReference type="EMBL" id="AQFM01000041">
    <property type="protein sequence ID" value="EOR05438.1"/>
    <property type="molecule type" value="Genomic_DNA"/>
</dbReference>
<sequence length="230" mass="27100">MKILVGSPDLVYLLFYSKNKILEIGGKMYELSQVDQIFIQELRDAFDDVQLEDRFTLLEEDFADTSYLRKYPHQHPYDKNSIGYFSKSNLLSEIKNSDLLDDEKRDLILAISEGKRVYNHYQTWEEVPFDYLNKYANGFYFITPEAYIFYTPALILYLASNLEYFKGVAFDSWLSRLLMEEASRESLILFSPLQSIIVRKFLCNLLMNEFALDFIEVGDVKRALEMIDEK</sequence>
<name>R9ATC1_9GAMM</name>
<dbReference type="RefSeq" id="WP_016168069.1">
    <property type="nucleotide sequence ID" value="NZ_JHZG01000008.1"/>
</dbReference>
<dbReference type="PATRIC" id="fig|1120927.3.peg.2970"/>
<organism evidence="1 2">
    <name type="scientific">Acinetobacter tandoii DSM 14970 = CIP 107469</name>
    <dbReference type="NCBI Taxonomy" id="1120927"/>
    <lineage>
        <taxon>Bacteria</taxon>
        <taxon>Pseudomonadati</taxon>
        <taxon>Pseudomonadota</taxon>
        <taxon>Gammaproteobacteria</taxon>
        <taxon>Moraxellales</taxon>
        <taxon>Moraxellaceae</taxon>
        <taxon>Acinetobacter</taxon>
    </lineage>
</organism>
<dbReference type="AlphaFoldDB" id="R9ATC1"/>
<accession>R9ATC1</accession>
<reference evidence="1 2" key="1">
    <citation type="submission" date="2013-03" db="EMBL/GenBank/DDBJ databases">
        <title>The Genome Sequence of Acinetobacter tandoii CIP 107469.</title>
        <authorList>
            <consortium name="The Broad Institute Genome Sequencing Platform"/>
            <consortium name="The Broad Institute Genome Sequencing Center for Infectious Disease"/>
            <person name="Cerqueira G."/>
            <person name="Feldgarden M."/>
            <person name="Courvalin P."/>
            <person name="Perichon B."/>
            <person name="Grillot-Courvalin C."/>
            <person name="Clermont D."/>
            <person name="Rocha E."/>
            <person name="Yoon E.-J."/>
            <person name="Nemec A."/>
            <person name="Walker B."/>
            <person name="Young S.K."/>
            <person name="Zeng Q."/>
            <person name="Gargeya S."/>
            <person name="Fitzgerald M."/>
            <person name="Haas B."/>
            <person name="Abouelleil A."/>
            <person name="Alvarado L."/>
            <person name="Arachchi H.M."/>
            <person name="Berlin A.M."/>
            <person name="Chapman S.B."/>
            <person name="Dewar J."/>
            <person name="Goldberg J."/>
            <person name="Griggs A."/>
            <person name="Gujja S."/>
            <person name="Hansen M."/>
            <person name="Howarth C."/>
            <person name="Imamovic A."/>
            <person name="Larimer J."/>
            <person name="McCowan C."/>
            <person name="Murphy C."/>
            <person name="Neiman D."/>
            <person name="Pearson M."/>
            <person name="Priest M."/>
            <person name="Roberts A."/>
            <person name="Saif S."/>
            <person name="Shea T."/>
            <person name="Sisk P."/>
            <person name="Sykes S."/>
            <person name="Wortman J."/>
            <person name="Nusbaum C."/>
            <person name="Birren B."/>
        </authorList>
    </citation>
    <scope>NUCLEOTIDE SEQUENCE [LARGE SCALE GENOMIC DNA]</scope>
    <source>
        <strain evidence="1 2">CIP 107469</strain>
    </source>
</reference>
<keyword evidence="2" id="KW-1185">Reference proteome</keyword>